<keyword evidence="1" id="KW-0175">Coiled coil</keyword>
<feature type="coiled-coil region" evidence="1">
    <location>
        <begin position="173"/>
        <end position="221"/>
    </location>
</feature>
<accession>A0A7G2C2Q0</accession>
<dbReference type="AlphaFoldDB" id="A0A7G2C2Q0"/>
<proteinExistence type="predicted"/>
<dbReference type="Proteomes" id="UP000515908">
    <property type="component" value="Chromosome 02"/>
</dbReference>
<sequence length="231" mass="26535">MNVAINASCTPLKIKEQPALARRVTIADVIRLASQVEQSCKECELLTVQRLLECTKDKAHLQGVVMNLKKEIHGLKERERNIDQERESSLGAAAQERYQLTSELECLRRRAEENKLADEAGSREKLADEEQLCRGNLLLSEMDERITWIRLHYEKNVLRMAPEEADPFDAASVDHLKEGVEKKKDELALLQEKLDKDIARLHEKEKEVVSFLNTLDEQMREAEVRALSLYS</sequence>
<reference evidence="2 3" key="1">
    <citation type="submission" date="2020-08" db="EMBL/GenBank/DDBJ databases">
        <authorList>
            <person name="Newling K."/>
            <person name="Davey J."/>
            <person name="Forrester S."/>
        </authorList>
    </citation>
    <scope>NUCLEOTIDE SEQUENCE [LARGE SCALE GENOMIC DNA]</scope>
    <source>
        <strain evidence="3">Crithidia deanei Carvalho (ATCC PRA-265)</strain>
    </source>
</reference>
<protein>
    <submittedName>
        <fullName evidence="2">Uncharacterized protein</fullName>
    </submittedName>
</protein>
<evidence type="ECO:0000256" key="1">
    <source>
        <dbReference type="SAM" id="Coils"/>
    </source>
</evidence>
<name>A0A7G2C2Q0_9TRYP</name>
<organism evidence="2 3">
    <name type="scientific">Angomonas deanei</name>
    <dbReference type="NCBI Taxonomy" id="59799"/>
    <lineage>
        <taxon>Eukaryota</taxon>
        <taxon>Discoba</taxon>
        <taxon>Euglenozoa</taxon>
        <taxon>Kinetoplastea</taxon>
        <taxon>Metakinetoplastina</taxon>
        <taxon>Trypanosomatida</taxon>
        <taxon>Trypanosomatidae</taxon>
        <taxon>Strigomonadinae</taxon>
        <taxon>Angomonas</taxon>
    </lineage>
</organism>
<dbReference type="VEuPathDB" id="TriTrypDB:ADEAN_000092200"/>
<dbReference type="EMBL" id="LR877146">
    <property type="protein sequence ID" value="CAD2213481.1"/>
    <property type="molecule type" value="Genomic_DNA"/>
</dbReference>
<feature type="coiled-coil region" evidence="1">
    <location>
        <begin position="58"/>
        <end position="85"/>
    </location>
</feature>
<keyword evidence="3" id="KW-1185">Reference proteome</keyword>
<gene>
    <name evidence="2" type="ORF">ADEAN_000092200</name>
</gene>
<evidence type="ECO:0000313" key="2">
    <source>
        <dbReference type="EMBL" id="CAD2213481.1"/>
    </source>
</evidence>
<evidence type="ECO:0000313" key="3">
    <source>
        <dbReference type="Proteomes" id="UP000515908"/>
    </source>
</evidence>